<evidence type="ECO:0000313" key="2">
    <source>
        <dbReference type="EnsemblMetazoa" id="GPAI037014-PA"/>
    </source>
</evidence>
<keyword evidence="3" id="KW-1185">Reference proteome</keyword>
<keyword evidence="1" id="KW-0472">Membrane</keyword>
<feature type="transmembrane region" description="Helical" evidence="1">
    <location>
        <begin position="26"/>
        <end position="45"/>
    </location>
</feature>
<dbReference type="AlphaFoldDB" id="A0A1B0A7X6"/>
<reference evidence="3" key="1">
    <citation type="submission" date="2014-03" db="EMBL/GenBank/DDBJ databases">
        <authorList>
            <person name="Aksoy S."/>
            <person name="Warren W."/>
            <person name="Wilson R.K."/>
        </authorList>
    </citation>
    <scope>NUCLEOTIDE SEQUENCE [LARGE SCALE GENOMIC DNA]</scope>
    <source>
        <strain evidence="3">IAEA</strain>
    </source>
</reference>
<protein>
    <submittedName>
        <fullName evidence="2">Uncharacterized protein</fullName>
    </submittedName>
</protein>
<organism evidence="2 3">
    <name type="scientific">Glossina pallidipes</name>
    <name type="common">Tsetse fly</name>
    <dbReference type="NCBI Taxonomy" id="7398"/>
    <lineage>
        <taxon>Eukaryota</taxon>
        <taxon>Metazoa</taxon>
        <taxon>Ecdysozoa</taxon>
        <taxon>Arthropoda</taxon>
        <taxon>Hexapoda</taxon>
        <taxon>Insecta</taxon>
        <taxon>Pterygota</taxon>
        <taxon>Neoptera</taxon>
        <taxon>Endopterygota</taxon>
        <taxon>Diptera</taxon>
        <taxon>Brachycera</taxon>
        <taxon>Muscomorpha</taxon>
        <taxon>Hippoboscoidea</taxon>
        <taxon>Glossinidae</taxon>
        <taxon>Glossina</taxon>
    </lineage>
</organism>
<dbReference type="Proteomes" id="UP000092445">
    <property type="component" value="Unassembled WGS sequence"/>
</dbReference>
<dbReference type="EnsemblMetazoa" id="GPAI037014-RA">
    <property type="protein sequence ID" value="GPAI037014-PA"/>
    <property type="gene ID" value="GPAI037014"/>
</dbReference>
<sequence length="114" mass="13159">MAFKVSLKEYMTFANVIEYDTLSKWFLWYFIIMVLKSSKGFAYYIPLPCIGTKKTSPTLAGEVVNSSCSKTPKHQYPGSINININGLTYILLIHRPGTVWYHMHNSKHMQGQRH</sequence>
<dbReference type="VEuPathDB" id="VectorBase:GPAI037014"/>
<keyword evidence="1" id="KW-0812">Transmembrane</keyword>
<accession>A0A1B0A7X6</accession>
<evidence type="ECO:0000256" key="1">
    <source>
        <dbReference type="SAM" id="Phobius"/>
    </source>
</evidence>
<name>A0A1B0A7X6_GLOPL</name>
<reference evidence="2" key="2">
    <citation type="submission" date="2020-05" db="UniProtKB">
        <authorList>
            <consortium name="EnsemblMetazoa"/>
        </authorList>
    </citation>
    <scope>IDENTIFICATION</scope>
    <source>
        <strain evidence="2">IAEA</strain>
    </source>
</reference>
<evidence type="ECO:0000313" key="3">
    <source>
        <dbReference type="Proteomes" id="UP000092445"/>
    </source>
</evidence>
<proteinExistence type="predicted"/>
<keyword evidence="1" id="KW-1133">Transmembrane helix</keyword>